<dbReference type="InterPro" id="IPR039558">
    <property type="entry name" value="TPA1/OFD1_N"/>
</dbReference>
<protein>
    <recommendedName>
        <fullName evidence="1">Prolyl 3,4-dihydroxylase TPA1/OFD1 N-terminal domain-containing protein</fullName>
    </recommendedName>
</protein>
<evidence type="ECO:0000259" key="1">
    <source>
        <dbReference type="Pfam" id="PF13661"/>
    </source>
</evidence>
<dbReference type="AlphaFoldDB" id="A0A518G4L0"/>
<dbReference type="Proteomes" id="UP000318017">
    <property type="component" value="Chromosome"/>
</dbReference>
<dbReference type="Pfam" id="PF13661">
    <property type="entry name" value="2OG-FeII_Oxy_4"/>
    <property type="match status" value="1"/>
</dbReference>
<feature type="domain" description="Prolyl 3,4-dihydroxylase TPA1/OFD1 N-terminal" evidence="1">
    <location>
        <begin position="143"/>
        <end position="227"/>
    </location>
</feature>
<evidence type="ECO:0000313" key="2">
    <source>
        <dbReference type="EMBL" id="QDV23536.1"/>
    </source>
</evidence>
<keyword evidence="3" id="KW-1185">Reference proteome</keyword>
<dbReference type="KEGG" id="ahel:Q31a_18370"/>
<organism evidence="2 3">
    <name type="scientific">Aureliella helgolandensis</name>
    <dbReference type="NCBI Taxonomy" id="2527968"/>
    <lineage>
        <taxon>Bacteria</taxon>
        <taxon>Pseudomonadati</taxon>
        <taxon>Planctomycetota</taxon>
        <taxon>Planctomycetia</taxon>
        <taxon>Pirellulales</taxon>
        <taxon>Pirellulaceae</taxon>
        <taxon>Aureliella</taxon>
    </lineage>
</organism>
<dbReference type="EMBL" id="CP036298">
    <property type="protein sequence ID" value="QDV23536.1"/>
    <property type="molecule type" value="Genomic_DNA"/>
</dbReference>
<evidence type="ECO:0000313" key="3">
    <source>
        <dbReference type="Proteomes" id="UP000318017"/>
    </source>
</evidence>
<name>A0A518G4L0_9BACT</name>
<dbReference type="Gene3D" id="2.60.120.620">
    <property type="entry name" value="q2cbj1_9rhob like domain"/>
    <property type="match status" value="1"/>
</dbReference>
<accession>A0A518G4L0</accession>
<dbReference type="RefSeq" id="WP_145076534.1">
    <property type="nucleotide sequence ID" value="NZ_CP036298.1"/>
</dbReference>
<gene>
    <name evidence="2" type="ORF">Q31a_18370</name>
</gene>
<reference evidence="2 3" key="1">
    <citation type="submission" date="2019-02" db="EMBL/GenBank/DDBJ databases">
        <title>Deep-cultivation of Planctomycetes and their phenomic and genomic characterization uncovers novel biology.</title>
        <authorList>
            <person name="Wiegand S."/>
            <person name="Jogler M."/>
            <person name="Boedeker C."/>
            <person name="Pinto D."/>
            <person name="Vollmers J."/>
            <person name="Rivas-Marin E."/>
            <person name="Kohn T."/>
            <person name="Peeters S.H."/>
            <person name="Heuer A."/>
            <person name="Rast P."/>
            <person name="Oberbeckmann S."/>
            <person name="Bunk B."/>
            <person name="Jeske O."/>
            <person name="Meyerdierks A."/>
            <person name="Storesund J.E."/>
            <person name="Kallscheuer N."/>
            <person name="Luecker S."/>
            <person name="Lage O.M."/>
            <person name="Pohl T."/>
            <person name="Merkel B.J."/>
            <person name="Hornburger P."/>
            <person name="Mueller R.-W."/>
            <person name="Bruemmer F."/>
            <person name="Labrenz M."/>
            <person name="Spormann A.M."/>
            <person name="Op den Camp H."/>
            <person name="Overmann J."/>
            <person name="Amann R."/>
            <person name="Jetten M.S.M."/>
            <person name="Mascher T."/>
            <person name="Medema M.H."/>
            <person name="Devos D.P."/>
            <person name="Kaster A.-K."/>
            <person name="Ovreas L."/>
            <person name="Rohde M."/>
            <person name="Galperin M.Y."/>
            <person name="Jogler C."/>
        </authorList>
    </citation>
    <scope>NUCLEOTIDE SEQUENCE [LARGE SCALE GENOMIC DNA]</scope>
    <source>
        <strain evidence="2 3">Q31a</strain>
    </source>
</reference>
<proteinExistence type="predicted"/>
<sequence length="279" mass="31430">MSIVCRDARITLGSYPFNHMVIENVFPAALASNLGLLFKELITQAKPIGKVGEVGELKYDALNFTPMLSHVQQTSIAAFVSTEFREFTASSFSIRLDENVMIGMHRHNAPSKPGWPHTDFAVVSFPNIAPNYQGMRLFQAGCQCNYSDDTRDRQPQAIKTARAVACLYYCANPPWQPGAGGETGLYAELGKRLVQRIPPTNNSLLIFEVSPVSYHAYLGSRLAQRNAYVWWYHASPNYLLARYQSHVAFKQSLDMDPWDRWTDKSIAKFQTSTELQKVP</sequence>
<dbReference type="OrthoDB" id="9783171at2"/>